<accession>A0A917M5U9</accession>
<dbReference type="NCBIfam" id="TIGR02937">
    <property type="entry name" value="sigma70-ECF"/>
    <property type="match status" value="1"/>
</dbReference>
<dbReference type="Gene3D" id="1.10.10.10">
    <property type="entry name" value="Winged helix-like DNA-binding domain superfamily/Winged helix DNA-binding domain"/>
    <property type="match status" value="1"/>
</dbReference>
<sequence>MIFVLLAIRANTSVNMTAKPGQAYPVVTLDTMVTQKNQTTFRPMGKNGYFSRIQFTFFDVPILMKDEQQLLTEIRKGNERALDELYVTNKARFLRYGKHILDDNMVLEDIYQDAIIAFYENVRTGKVTELKSAISTYIISIGKFMLYRYLRNSRPTTSLETGDLQEIDWVISNYIENVTDEDETVSLLQNAIKKLGEPCSTILRMFYYDDKEPTAIMKLLGYANTDVVKSQKYRCMQSLKLIVKKIYRNAGKI</sequence>
<dbReference type="InterPro" id="IPR039425">
    <property type="entry name" value="RNA_pol_sigma-70-like"/>
</dbReference>
<keyword evidence="6" id="KW-1185">Reference proteome</keyword>
<dbReference type="SUPFAM" id="SSF88946">
    <property type="entry name" value="Sigma2 domain of RNA polymerase sigma factors"/>
    <property type="match status" value="1"/>
</dbReference>
<dbReference type="Proteomes" id="UP000660862">
    <property type="component" value="Unassembled WGS sequence"/>
</dbReference>
<organism evidence="5 6">
    <name type="scientific">Parapedobacter pyrenivorans</name>
    <dbReference type="NCBI Taxonomy" id="1305674"/>
    <lineage>
        <taxon>Bacteria</taxon>
        <taxon>Pseudomonadati</taxon>
        <taxon>Bacteroidota</taxon>
        <taxon>Sphingobacteriia</taxon>
        <taxon>Sphingobacteriales</taxon>
        <taxon>Sphingobacteriaceae</taxon>
        <taxon>Parapedobacter</taxon>
    </lineage>
</organism>
<reference evidence="5" key="1">
    <citation type="journal article" date="2014" name="Int. J. Syst. Evol. Microbiol.">
        <title>Complete genome sequence of Corynebacterium casei LMG S-19264T (=DSM 44701T), isolated from a smear-ripened cheese.</title>
        <authorList>
            <consortium name="US DOE Joint Genome Institute (JGI-PGF)"/>
            <person name="Walter F."/>
            <person name="Albersmeier A."/>
            <person name="Kalinowski J."/>
            <person name="Ruckert C."/>
        </authorList>
    </citation>
    <scope>NUCLEOTIDE SEQUENCE</scope>
    <source>
        <strain evidence="5">CGMCC 1.12195</strain>
    </source>
</reference>
<comment type="caution">
    <text evidence="5">The sequence shown here is derived from an EMBL/GenBank/DDBJ whole genome shotgun (WGS) entry which is preliminary data.</text>
</comment>
<evidence type="ECO:0000256" key="4">
    <source>
        <dbReference type="ARBA" id="ARBA00023163"/>
    </source>
</evidence>
<dbReference type="AlphaFoldDB" id="A0A917M5U9"/>
<dbReference type="EMBL" id="BMER01000001">
    <property type="protein sequence ID" value="GGG80880.1"/>
    <property type="molecule type" value="Genomic_DNA"/>
</dbReference>
<dbReference type="InterPro" id="IPR013324">
    <property type="entry name" value="RNA_pol_sigma_r3/r4-like"/>
</dbReference>
<name>A0A917M5U9_9SPHI</name>
<keyword evidence="2" id="KW-0805">Transcription regulation</keyword>
<dbReference type="InterPro" id="IPR013325">
    <property type="entry name" value="RNA_pol_sigma_r2"/>
</dbReference>
<dbReference type="PANTHER" id="PTHR43133">
    <property type="entry name" value="RNA POLYMERASE ECF-TYPE SIGMA FACTO"/>
    <property type="match status" value="1"/>
</dbReference>
<dbReference type="InterPro" id="IPR014284">
    <property type="entry name" value="RNA_pol_sigma-70_dom"/>
</dbReference>
<gene>
    <name evidence="5" type="ORF">GCM10007415_11760</name>
</gene>
<dbReference type="GO" id="GO:0006352">
    <property type="term" value="P:DNA-templated transcription initiation"/>
    <property type="evidence" value="ECO:0007669"/>
    <property type="project" value="InterPro"/>
</dbReference>
<evidence type="ECO:0000313" key="5">
    <source>
        <dbReference type="EMBL" id="GGG80880.1"/>
    </source>
</evidence>
<dbReference type="GO" id="GO:0016987">
    <property type="term" value="F:sigma factor activity"/>
    <property type="evidence" value="ECO:0007669"/>
    <property type="project" value="UniProtKB-KW"/>
</dbReference>
<dbReference type="InterPro" id="IPR036388">
    <property type="entry name" value="WH-like_DNA-bd_sf"/>
</dbReference>
<reference evidence="5" key="2">
    <citation type="submission" date="2020-09" db="EMBL/GenBank/DDBJ databases">
        <authorList>
            <person name="Sun Q."/>
            <person name="Zhou Y."/>
        </authorList>
    </citation>
    <scope>NUCLEOTIDE SEQUENCE</scope>
    <source>
        <strain evidence="5">CGMCC 1.12195</strain>
    </source>
</reference>
<keyword evidence="3" id="KW-0731">Sigma factor</keyword>
<dbReference type="PANTHER" id="PTHR43133:SF46">
    <property type="entry name" value="RNA POLYMERASE SIGMA-70 FACTOR ECF SUBFAMILY"/>
    <property type="match status" value="1"/>
</dbReference>
<protein>
    <recommendedName>
        <fullName evidence="7">RNA polymerase sigma factor, sigma-70 family</fullName>
    </recommendedName>
</protein>
<evidence type="ECO:0008006" key="7">
    <source>
        <dbReference type="Google" id="ProtNLM"/>
    </source>
</evidence>
<evidence type="ECO:0000313" key="6">
    <source>
        <dbReference type="Proteomes" id="UP000660862"/>
    </source>
</evidence>
<comment type="similarity">
    <text evidence="1">Belongs to the sigma-70 factor family. ECF subfamily.</text>
</comment>
<evidence type="ECO:0000256" key="2">
    <source>
        <dbReference type="ARBA" id="ARBA00023015"/>
    </source>
</evidence>
<dbReference type="SUPFAM" id="SSF88659">
    <property type="entry name" value="Sigma3 and sigma4 domains of RNA polymerase sigma factors"/>
    <property type="match status" value="1"/>
</dbReference>
<keyword evidence="4" id="KW-0804">Transcription</keyword>
<proteinExistence type="inferred from homology"/>
<evidence type="ECO:0000256" key="1">
    <source>
        <dbReference type="ARBA" id="ARBA00010641"/>
    </source>
</evidence>
<evidence type="ECO:0000256" key="3">
    <source>
        <dbReference type="ARBA" id="ARBA00023082"/>
    </source>
</evidence>
<dbReference type="Gene3D" id="1.10.1740.10">
    <property type="match status" value="1"/>
</dbReference>